<evidence type="ECO:0000313" key="2">
    <source>
        <dbReference type="EMBL" id="CAI6353036.1"/>
    </source>
</evidence>
<organism evidence="2 3">
    <name type="scientific">Macrosiphum euphorbiae</name>
    <name type="common">potato aphid</name>
    <dbReference type="NCBI Taxonomy" id="13131"/>
    <lineage>
        <taxon>Eukaryota</taxon>
        <taxon>Metazoa</taxon>
        <taxon>Ecdysozoa</taxon>
        <taxon>Arthropoda</taxon>
        <taxon>Hexapoda</taxon>
        <taxon>Insecta</taxon>
        <taxon>Pterygota</taxon>
        <taxon>Neoptera</taxon>
        <taxon>Paraneoptera</taxon>
        <taxon>Hemiptera</taxon>
        <taxon>Sternorrhyncha</taxon>
        <taxon>Aphidomorpha</taxon>
        <taxon>Aphidoidea</taxon>
        <taxon>Aphididae</taxon>
        <taxon>Macrosiphini</taxon>
        <taxon>Macrosiphum</taxon>
    </lineage>
</organism>
<sequence length="120" mass="12739">MPVRSAIRSRLPKSSAGLRDRPTPTTTSPAPDRQRTAPRPQPSDEPPARTNDPTAVFAISAAAADTAAVADPRSRILPGTKSITHFPIGTDSNVLANRAIHVDTVSLPCHHHRQSLISVA</sequence>
<accession>A0AAV0WBQ7</accession>
<reference evidence="2 3" key="1">
    <citation type="submission" date="2023-01" db="EMBL/GenBank/DDBJ databases">
        <authorList>
            <person name="Whitehead M."/>
        </authorList>
    </citation>
    <scope>NUCLEOTIDE SEQUENCE [LARGE SCALE GENOMIC DNA]</scope>
</reference>
<comment type="caution">
    <text evidence="2">The sequence shown here is derived from an EMBL/GenBank/DDBJ whole genome shotgun (WGS) entry which is preliminary data.</text>
</comment>
<proteinExistence type="predicted"/>
<dbReference type="AlphaFoldDB" id="A0AAV0WBQ7"/>
<dbReference type="EMBL" id="CARXXK010000002">
    <property type="protein sequence ID" value="CAI6353036.1"/>
    <property type="molecule type" value="Genomic_DNA"/>
</dbReference>
<protein>
    <submittedName>
        <fullName evidence="2">Uncharacterized protein</fullName>
    </submittedName>
</protein>
<evidence type="ECO:0000313" key="3">
    <source>
        <dbReference type="Proteomes" id="UP001160148"/>
    </source>
</evidence>
<name>A0AAV0WBQ7_9HEMI</name>
<feature type="region of interest" description="Disordered" evidence="1">
    <location>
        <begin position="1"/>
        <end position="53"/>
    </location>
</feature>
<evidence type="ECO:0000256" key="1">
    <source>
        <dbReference type="SAM" id="MobiDB-lite"/>
    </source>
</evidence>
<keyword evidence="3" id="KW-1185">Reference proteome</keyword>
<dbReference type="Proteomes" id="UP001160148">
    <property type="component" value="Unassembled WGS sequence"/>
</dbReference>
<gene>
    <name evidence="2" type="ORF">MEUPH1_LOCUS9207</name>
</gene>